<gene>
    <name evidence="1" type="ORF">BJ322DRAFT_1041704</name>
</gene>
<dbReference type="Proteomes" id="UP000736335">
    <property type="component" value="Unassembled WGS sequence"/>
</dbReference>
<keyword evidence="2" id="KW-1185">Reference proteome</keyword>
<dbReference type="AlphaFoldDB" id="A0A9P6LA04"/>
<dbReference type="OrthoDB" id="3301736at2759"/>
<evidence type="ECO:0000313" key="1">
    <source>
        <dbReference type="EMBL" id="KAF9789270.1"/>
    </source>
</evidence>
<sequence>MEYYTGQLLGLPNGIHFRELVCKWTLKGDLQWARALVEECSDTLECVDFEWAAPPMGNSDGAASFDLSKATKLRHAVFRLHRDYPIWITMALKTIASERTELRISLHVPVYRGSIASSFDVEVVRQWADLEYTLIRLWESHGVRTRVVYDPGEEKAEAREYIERLLPEVMRRGIIELVVNFSSQ</sequence>
<reference evidence="1" key="2">
    <citation type="submission" date="2020-11" db="EMBL/GenBank/DDBJ databases">
        <authorList>
            <consortium name="DOE Joint Genome Institute"/>
            <person name="Kuo A."/>
            <person name="Miyauchi S."/>
            <person name="Kiss E."/>
            <person name="Drula E."/>
            <person name="Kohler A."/>
            <person name="Sanchez-Garcia M."/>
            <person name="Andreopoulos B."/>
            <person name="Barry K.W."/>
            <person name="Bonito G."/>
            <person name="Buee M."/>
            <person name="Carver A."/>
            <person name="Chen C."/>
            <person name="Cichocki N."/>
            <person name="Clum A."/>
            <person name="Culley D."/>
            <person name="Crous P.W."/>
            <person name="Fauchery L."/>
            <person name="Girlanda M."/>
            <person name="Hayes R."/>
            <person name="Keri Z."/>
            <person name="Labutti K."/>
            <person name="Lipzen A."/>
            <person name="Lombard V."/>
            <person name="Magnuson J."/>
            <person name="Maillard F."/>
            <person name="Morin E."/>
            <person name="Murat C."/>
            <person name="Nolan M."/>
            <person name="Ohm R."/>
            <person name="Pangilinan J."/>
            <person name="Pereira M."/>
            <person name="Perotto S."/>
            <person name="Peter M."/>
            <person name="Riley R."/>
            <person name="Sitrit Y."/>
            <person name="Stielow B."/>
            <person name="Szollosi G."/>
            <person name="Zifcakova L."/>
            <person name="Stursova M."/>
            <person name="Spatafora J.W."/>
            <person name="Tedersoo L."/>
            <person name="Vaario L.-M."/>
            <person name="Yamada A."/>
            <person name="Yan M."/>
            <person name="Wang P."/>
            <person name="Xu J."/>
            <person name="Bruns T."/>
            <person name="Baldrian P."/>
            <person name="Vilgalys R."/>
            <person name="Henrissat B."/>
            <person name="Grigoriev I.V."/>
            <person name="Hibbett D."/>
            <person name="Nagy L.G."/>
            <person name="Martin F.M."/>
        </authorList>
    </citation>
    <scope>NUCLEOTIDE SEQUENCE</scope>
    <source>
        <strain evidence="1">UH-Tt-Lm1</strain>
    </source>
</reference>
<comment type="caution">
    <text evidence="1">The sequence shown here is derived from an EMBL/GenBank/DDBJ whole genome shotgun (WGS) entry which is preliminary data.</text>
</comment>
<evidence type="ECO:0000313" key="2">
    <source>
        <dbReference type="Proteomes" id="UP000736335"/>
    </source>
</evidence>
<reference evidence="1" key="1">
    <citation type="journal article" date="2020" name="Nat. Commun.">
        <title>Large-scale genome sequencing of mycorrhizal fungi provides insights into the early evolution of symbiotic traits.</title>
        <authorList>
            <person name="Miyauchi S."/>
            <person name="Kiss E."/>
            <person name="Kuo A."/>
            <person name="Drula E."/>
            <person name="Kohler A."/>
            <person name="Sanchez-Garcia M."/>
            <person name="Morin E."/>
            <person name="Andreopoulos B."/>
            <person name="Barry K.W."/>
            <person name="Bonito G."/>
            <person name="Buee M."/>
            <person name="Carver A."/>
            <person name="Chen C."/>
            <person name="Cichocki N."/>
            <person name="Clum A."/>
            <person name="Culley D."/>
            <person name="Crous P.W."/>
            <person name="Fauchery L."/>
            <person name="Girlanda M."/>
            <person name="Hayes R.D."/>
            <person name="Keri Z."/>
            <person name="LaButti K."/>
            <person name="Lipzen A."/>
            <person name="Lombard V."/>
            <person name="Magnuson J."/>
            <person name="Maillard F."/>
            <person name="Murat C."/>
            <person name="Nolan M."/>
            <person name="Ohm R.A."/>
            <person name="Pangilinan J."/>
            <person name="Pereira M.F."/>
            <person name="Perotto S."/>
            <person name="Peter M."/>
            <person name="Pfister S."/>
            <person name="Riley R."/>
            <person name="Sitrit Y."/>
            <person name="Stielow J.B."/>
            <person name="Szollosi G."/>
            <person name="Zifcakova L."/>
            <person name="Stursova M."/>
            <person name="Spatafora J.W."/>
            <person name="Tedersoo L."/>
            <person name="Vaario L.M."/>
            <person name="Yamada A."/>
            <person name="Yan M."/>
            <person name="Wang P."/>
            <person name="Xu J."/>
            <person name="Bruns T."/>
            <person name="Baldrian P."/>
            <person name="Vilgalys R."/>
            <person name="Dunand C."/>
            <person name="Henrissat B."/>
            <person name="Grigoriev I.V."/>
            <person name="Hibbett D."/>
            <person name="Nagy L.G."/>
            <person name="Martin F.M."/>
        </authorList>
    </citation>
    <scope>NUCLEOTIDE SEQUENCE</scope>
    <source>
        <strain evidence="1">UH-Tt-Lm1</strain>
    </source>
</reference>
<organism evidence="1 2">
    <name type="scientific">Thelephora terrestris</name>
    <dbReference type="NCBI Taxonomy" id="56493"/>
    <lineage>
        <taxon>Eukaryota</taxon>
        <taxon>Fungi</taxon>
        <taxon>Dikarya</taxon>
        <taxon>Basidiomycota</taxon>
        <taxon>Agaricomycotina</taxon>
        <taxon>Agaricomycetes</taxon>
        <taxon>Thelephorales</taxon>
        <taxon>Thelephoraceae</taxon>
        <taxon>Thelephora</taxon>
    </lineage>
</organism>
<proteinExistence type="predicted"/>
<dbReference type="EMBL" id="WIUZ02000003">
    <property type="protein sequence ID" value="KAF9789270.1"/>
    <property type="molecule type" value="Genomic_DNA"/>
</dbReference>
<name>A0A9P6LA04_9AGAM</name>
<protein>
    <submittedName>
        <fullName evidence="1">Uncharacterized protein</fullName>
    </submittedName>
</protein>
<accession>A0A9P6LA04</accession>